<dbReference type="AlphaFoldDB" id="A0A0R3UFW4"/>
<dbReference type="GO" id="GO:0000724">
    <property type="term" value="P:double-strand break repair via homologous recombination"/>
    <property type="evidence" value="ECO:0007669"/>
    <property type="project" value="TreeGrafter"/>
</dbReference>
<protein>
    <submittedName>
        <fullName evidence="3">FAS1 domain-containing protein</fullName>
    </submittedName>
</protein>
<sequence length="101" mass="11170">MTITLVPDILSSSFLREIKPSENLTDENLLSLHAIFGKITFEALNLFEERATTKEVSPSGRFVYKVKGKGGSVYCSRTAHFCSCMQGKTLQASPLGRPWVS</sequence>
<reference evidence="1 2" key="2">
    <citation type="submission" date="2018-10" db="EMBL/GenBank/DDBJ databases">
        <authorList>
            <consortium name="Pathogen Informatics"/>
        </authorList>
    </citation>
    <scope>NUCLEOTIDE SEQUENCE [LARGE SCALE GENOMIC DNA]</scope>
</reference>
<proteinExistence type="predicted"/>
<dbReference type="PANTHER" id="PTHR28498:SF1">
    <property type="entry name" value="ZINC FINGER SWIM DOMAIN-CONTAINING PROTEIN 7"/>
    <property type="match status" value="1"/>
</dbReference>
<dbReference type="Proteomes" id="UP000267029">
    <property type="component" value="Unassembled WGS sequence"/>
</dbReference>
<evidence type="ECO:0000313" key="1">
    <source>
        <dbReference type="EMBL" id="VDD80046.1"/>
    </source>
</evidence>
<reference evidence="3" key="1">
    <citation type="submission" date="2017-02" db="UniProtKB">
        <authorList>
            <consortium name="WormBaseParasite"/>
        </authorList>
    </citation>
    <scope>IDENTIFICATION</scope>
</reference>
<evidence type="ECO:0000313" key="3">
    <source>
        <dbReference type="WBParaSite" id="MCOS_0000604801-mRNA-1"/>
    </source>
</evidence>
<accession>A0A0R3UFW4</accession>
<keyword evidence="2" id="KW-1185">Reference proteome</keyword>
<organism evidence="3">
    <name type="scientific">Mesocestoides corti</name>
    <name type="common">Flatworm</name>
    <dbReference type="NCBI Taxonomy" id="53468"/>
    <lineage>
        <taxon>Eukaryota</taxon>
        <taxon>Metazoa</taxon>
        <taxon>Spiralia</taxon>
        <taxon>Lophotrochozoa</taxon>
        <taxon>Platyhelminthes</taxon>
        <taxon>Cestoda</taxon>
        <taxon>Eucestoda</taxon>
        <taxon>Cyclophyllidea</taxon>
        <taxon>Mesocestoididae</taxon>
        <taxon>Mesocestoides</taxon>
    </lineage>
</organism>
<dbReference type="PANTHER" id="PTHR28498">
    <property type="entry name" value="ZINC FINGER SWIM DOMAIN-CONTAINING PROTEIN 7"/>
    <property type="match status" value="1"/>
</dbReference>
<dbReference type="EMBL" id="UXSR01005231">
    <property type="protein sequence ID" value="VDD80046.1"/>
    <property type="molecule type" value="Genomic_DNA"/>
</dbReference>
<dbReference type="STRING" id="53468.A0A0R3UFW4"/>
<dbReference type="WBParaSite" id="MCOS_0000604801-mRNA-1">
    <property type="protein sequence ID" value="MCOS_0000604801-mRNA-1"/>
    <property type="gene ID" value="MCOS_0000604801"/>
</dbReference>
<name>A0A0R3UFW4_MESCO</name>
<evidence type="ECO:0000313" key="2">
    <source>
        <dbReference type="Proteomes" id="UP000267029"/>
    </source>
</evidence>
<dbReference type="OrthoDB" id="6263106at2759"/>
<gene>
    <name evidence="1" type="ORF">MCOS_LOCUS6049</name>
</gene>